<gene>
    <name evidence="2" type="ORF">QJS04_geneDACA000954</name>
</gene>
<dbReference type="Pfam" id="PF01803">
    <property type="entry name" value="LIM_bind"/>
    <property type="match status" value="1"/>
</dbReference>
<name>A0AAV9AF14_ACOGR</name>
<organism evidence="2 3">
    <name type="scientific">Acorus gramineus</name>
    <name type="common">Dwarf sweet flag</name>
    <dbReference type="NCBI Taxonomy" id="55184"/>
    <lineage>
        <taxon>Eukaryota</taxon>
        <taxon>Viridiplantae</taxon>
        <taxon>Streptophyta</taxon>
        <taxon>Embryophyta</taxon>
        <taxon>Tracheophyta</taxon>
        <taxon>Spermatophyta</taxon>
        <taxon>Magnoliopsida</taxon>
        <taxon>Liliopsida</taxon>
        <taxon>Acoraceae</taxon>
        <taxon>Acorus</taxon>
    </lineage>
</organism>
<feature type="region of interest" description="Disordered" evidence="1">
    <location>
        <begin position="417"/>
        <end position="447"/>
    </location>
</feature>
<protein>
    <submittedName>
        <fullName evidence="2">Transcriptional corepressor SEUSS</fullName>
    </submittedName>
</protein>
<dbReference type="PANTHER" id="PTHR10378">
    <property type="entry name" value="LIM DOMAIN-BINDING PROTEIN"/>
    <property type="match status" value="1"/>
</dbReference>
<proteinExistence type="predicted"/>
<feature type="compositionally biased region" description="Polar residues" evidence="1">
    <location>
        <begin position="417"/>
        <end position="432"/>
    </location>
</feature>
<keyword evidence="3" id="KW-1185">Reference proteome</keyword>
<evidence type="ECO:0000313" key="3">
    <source>
        <dbReference type="Proteomes" id="UP001179952"/>
    </source>
</evidence>
<dbReference type="AlphaFoldDB" id="A0AAV9AF14"/>
<comment type="caution">
    <text evidence="2">The sequence shown here is derived from an EMBL/GenBank/DDBJ whole genome shotgun (WGS) entry which is preliminary data.</text>
</comment>
<feature type="region of interest" description="Disordered" evidence="1">
    <location>
        <begin position="489"/>
        <end position="510"/>
    </location>
</feature>
<accession>A0AAV9AF14</accession>
<dbReference type="EMBL" id="JAUJYN010000010">
    <property type="protein sequence ID" value="KAK1262611.1"/>
    <property type="molecule type" value="Genomic_DNA"/>
</dbReference>
<feature type="compositionally biased region" description="Polar residues" evidence="1">
    <location>
        <begin position="489"/>
        <end position="506"/>
    </location>
</feature>
<sequence length="548" mass="61223">MMQYIYHLRYRPTDNNILYWRKFYAEYFSPHSKKRWCLSRYENVGHHNLGVFPQVAMDSWHCDICGSKRGRGFETTFEVLPRLAKIKFDSGVIDEFLFLEVGDEYILPSGMMMIEYGRAIQESVYEQLRVVREGQLRVTFTPDLKILKWEFCARRHEEFLHRRLVAPQVSQLMQVAQKYQNSLTDNGSSGASVQDLQTNCNMFMSIGRQLAKNLELQSLNDLGLSKRYVRCLQIAEVVNGMKDLIDFSRRNNMGPIESLKSYTRQTTAAKLQAQKLQMEQPGNTHGLPADQNTLNKVMGMHSGLSHNINHNQSGPGVLSNAPQNPMALSNNYQPLLRQNSTNSITNSACTFDGSNQGQVSSLPGSISNTTLNTFSNPYRQHRLNLLHQQSNPQTTQVNQQLQEQMLQQVLQEMMNTNRGAQQQTPSRSTPNGNEAEDAFGGVSNSSGGMPMRTSSSVPGNVGFGNNMNASTNNIMSMAPSRTNSFQANAGISNPLSSNTAGTNAIGSNPDMLQGPHMATELLPGISHEFCENGLFSTDSGDMSYGWKV</sequence>
<reference evidence="2" key="1">
    <citation type="journal article" date="2023" name="Nat. Commun.">
        <title>Diploid and tetraploid genomes of Acorus and the evolution of monocots.</title>
        <authorList>
            <person name="Ma L."/>
            <person name="Liu K.W."/>
            <person name="Li Z."/>
            <person name="Hsiao Y.Y."/>
            <person name="Qi Y."/>
            <person name="Fu T."/>
            <person name="Tang G.D."/>
            <person name="Zhang D."/>
            <person name="Sun W.H."/>
            <person name="Liu D.K."/>
            <person name="Li Y."/>
            <person name="Chen G.Z."/>
            <person name="Liu X.D."/>
            <person name="Liao X.Y."/>
            <person name="Jiang Y.T."/>
            <person name="Yu X."/>
            <person name="Hao Y."/>
            <person name="Huang J."/>
            <person name="Zhao X.W."/>
            <person name="Ke S."/>
            <person name="Chen Y.Y."/>
            <person name="Wu W.L."/>
            <person name="Hsu J.L."/>
            <person name="Lin Y.F."/>
            <person name="Huang M.D."/>
            <person name="Li C.Y."/>
            <person name="Huang L."/>
            <person name="Wang Z.W."/>
            <person name="Zhao X."/>
            <person name="Zhong W.Y."/>
            <person name="Peng D.H."/>
            <person name="Ahmad S."/>
            <person name="Lan S."/>
            <person name="Zhang J.S."/>
            <person name="Tsai W.C."/>
            <person name="Van de Peer Y."/>
            <person name="Liu Z.J."/>
        </authorList>
    </citation>
    <scope>NUCLEOTIDE SEQUENCE</scope>
    <source>
        <strain evidence="2">SCP</strain>
    </source>
</reference>
<reference evidence="2" key="2">
    <citation type="submission" date="2023-06" db="EMBL/GenBank/DDBJ databases">
        <authorList>
            <person name="Ma L."/>
            <person name="Liu K.-W."/>
            <person name="Li Z."/>
            <person name="Hsiao Y.-Y."/>
            <person name="Qi Y."/>
            <person name="Fu T."/>
            <person name="Tang G."/>
            <person name="Zhang D."/>
            <person name="Sun W.-H."/>
            <person name="Liu D.-K."/>
            <person name="Li Y."/>
            <person name="Chen G.-Z."/>
            <person name="Liu X.-D."/>
            <person name="Liao X.-Y."/>
            <person name="Jiang Y.-T."/>
            <person name="Yu X."/>
            <person name="Hao Y."/>
            <person name="Huang J."/>
            <person name="Zhao X.-W."/>
            <person name="Ke S."/>
            <person name="Chen Y.-Y."/>
            <person name="Wu W.-L."/>
            <person name="Hsu J.-L."/>
            <person name="Lin Y.-F."/>
            <person name="Huang M.-D."/>
            <person name="Li C.-Y."/>
            <person name="Huang L."/>
            <person name="Wang Z.-W."/>
            <person name="Zhao X."/>
            <person name="Zhong W.-Y."/>
            <person name="Peng D.-H."/>
            <person name="Ahmad S."/>
            <person name="Lan S."/>
            <person name="Zhang J.-S."/>
            <person name="Tsai W.-C."/>
            <person name="Van De Peer Y."/>
            <person name="Liu Z.-J."/>
        </authorList>
    </citation>
    <scope>NUCLEOTIDE SEQUENCE</scope>
    <source>
        <strain evidence="2">SCP</strain>
        <tissue evidence="2">Leaves</tissue>
    </source>
</reference>
<evidence type="ECO:0000313" key="2">
    <source>
        <dbReference type="EMBL" id="KAK1262611.1"/>
    </source>
</evidence>
<evidence type="ECO:0000256" key="1">
    <source>
        <dbReference type="SAM" id="MobiDB-lite"/>
    </source>
</evidence>
<dbReference type="InterPro" id="IPR029005">
    <property type="entry name" value="LIM-bd/SEUSS"/>
</dbReference>
<dbReference type="Proteomes" id="UP001179952">
    <property type="component" value="Unassembled WGS sequence"/>
</dbReference>